<organism evidence="1 2">
    <name type="scientific">Pseudomonas syringae</name>
    <dbReference type="NCBI Taxonomy" id="317"/>
    <lineage>
        <taxon>Bacteria</taxon>
        <taxon>Pseudomonadati</taxon>
        <taxon>Pseudomonadota</taxon>
        <taxon>Gammaproteobacteria</taxon>
        <taxon>Pseudomonadales</taxon>
        <taxon>Pseudomonadaceae</taxon>
        <taxon>Pseudomonas</taxon>
    </lineage>
</organism>
<dbReference type="InterPro" id="IPR043733">
    <property type="entry name" value="DUF5677"/>
</dbReference>
<gene>
    <name evidence="1" type="ORF">SAMN05444065_11836</name>
</gene>
<name>A0AB38BZ75_PSESX</name>
<accession>A0AB38BZ75</accession>
<proteinExistence type="predicted"/>
<sequence length="229" mass="24969">MSTSSAILDELVESLKTQASLLIAASEMEAIGPNDLRDEFARRQLRRSAELVSGAAALGAVANSASLGVLSRSLLEQLIMVLWGIRSIDNAKSQSDAGTAELAKALKMNLKAGTAKVFDRRTGEEVTARYLEREQAKGSPRRKSVEEQAKEAGVLDLYTVFYRFLSLETHGHNESPKEKSEIAALCVTHLQGIGGISRAIGQAGVWWLMHRHWLDNESLREVLGLNAKA</sequence>
<dbReference type="EMBL" id="FOVV01000018">
    <property type="protein sequence ID" value="SFO42939.1"/>
    <property type="molecule type" value="Genomic_DNA"/>
</dbReference>
<protein>
    <submittedName>
        <fullName evidence="1">Uncharacterized protein</fullName>
    </submittedName>
</protein>
<dbReference type="AlphaFoldDB" id="A0AB38BZ75"/>
<reference evidence="1 2" key="1">
    <citation type="submission" date="2016-10" db="EMBL/GenBank/DDBJ databases">
        <authorList>
            <person name="Varghese N."/>
            <person name="Submissions S."/>
        </authorList>
    </citation>
    <scope>NUCLEOTIDE SEQUENCE [LARGE SCALE GENOMIC DNA]</scope>
    <source>
        <strain evidence="1 2">BS0292</strain>
    </source>
</reference>
<dbReference type="Pfam" id="PF18928">
    <property type="entry name" value="DUF5677"/>
    <property type="match status" value="1"/>
</dbReference>
<comment type="caution">
    <text evidence="1">The sequence shown here is derived from an EMBL/GenBank/DDBJ whole genome shotgun (WGS) entry which is preliminary data.</text>
</comment>
<dbReference type="Proteomes" id="UP000183083">
    <property type="component" value="Unassembled WGS sequence"/>
</dbReference>
<evidence type="ECO:0000313" key="2">
    <source>
        <dbReference type="Proteomes" id="UP000183083"/>
    </source>
</evidence>
<evidence type="ECO:0000313" key="1">
    <source>
        <dbReference type="EMBL" id="SFO42939.1"/>
    </source>
</evidence>
<dbReference type="RefSeq" id="WP_236469167.1">
    <property type="nucleotide sequence ID" value="NZ_FOVV01000018.1"/>
</dbReference>